<gene>
    <name evidence="2" type="ORF">KCG35_01125</name>
</gene>
<dbReference type="InterPro" id="IPR002818">
    <property type="entry name" value="DJ-1/PfpI"/>
</dbReference>
<evidence type="ECO:0000259" key="1">
    <source>
        <dbReference type="Pfam" id="PF01965"/>
    </source>
</evidence>
<evidence type="ECO:0000313" key="2">
    <source>
        <dbReference type="EMBL" id="MBU2709653.1"/>
    </source>
</evidence>
<reference evidence="2 3" key="1">
    <citation type="submission" date="2021-04" db="EMBL/GenBank/DDBJ databases">
        <authorList>
            <person name="Pira H."/>
            <person name="Risdian C."/>
            <person name="Wink J."/>
        </authorList>
    </citation>
    <scope>NUCLEOTIDE SEQUENCE [LARGE SCALE GENOMIC DNA]</scope>
    <source>
        <strain evidence="2 3">WH53</strain>
    </source>
</reference>
<dbReference type="PANTHER" id="PTHR48094:SF19">
    <property type="entry name" value="DJ-1_PFPI DOMAIN-CONTAINING PROTEIN"/>
    <property type="match status" value="1"/>
</dbReference>
<dbReference type="Proteomes" id="UP000690515">
    <property type="component" value="Unassembled WGS sequence"/>
</dbReference>
<dbReference type="PANTHER" id="PTHR48094">
    <property type="entry name" value="PROTEIN/NUCLEIC ACID DEGLYCASE DJ-1-RELATED"/>
    <property type="match status" value="1"/>
</dbReference>
<evidence type="ECO:0000313" key="3">
    <source>
        <dbReference type="Proteomes" id="UP000690515"/>
    </source>
</evidence>
<protein>
    <submittedName>
        <fullName evidence="2">DJ-1/PfpI family protein</fullName>
    </submittedName>
</protein>
<dbReference type="EMBL" id="JAGSOY010000002">
    <property type="protein sequence ID" value="MBU2709653.1"/>
    <property type="molecule type" value="Genomic_DNA"/>
</dbReference>
<keyword evidence="3" id="KW-1185">Reference proteome</keyword>
<feature type="domain" description="DJ-1/PfpI" evidence="1">
    <location>
        <begin position="5"/>
        <end position="172"/>
    </location>
</feature>
<comment type="caution">
    <text evidence="2">The sequence shown here is derived from an EMBL/GenBank/DDBJ whole genome shotgun (WGS) entry which is preliminary data.</text>
</comment>
<accession>A0ABS5Z7B6</accession>
<dbReference type="Gene3D" id="3.40.50.880">
    <property type="match status" value="1"/>
</dbReference>
<dbReference type="Pfam" id="PF01965">
    <property type="entry name" value="DJ-1_PfpI"/>
    <property type="match status" value="1"/>
</dbReference>
<proteinExistence type="predicted"/>
<organism evidence="2 3">
    <name type="scientific">Zooshikella harenae</name>
    <dbReference type="NCBI Taxonomy" id="2827238"/>
    <lineage>
        <taxon>Bacteria</taxon>
        <taxon>Pseudomonadati</taxon>
        <taxon>Pseudomonadota</taxon>
        <taxon>Gammaproteobacteria</taxon>
        <taxon>Oceanospirillales</taxon>
        <taxon>Zooshikellaceae</taxon>
        <taxon>Zooshikella</taxon>
    </lineage>
</organism>
<dbReference type="InterPro" id="IPR029062">
    <property type="entry name" value="Class_I_gatase-like"/>
</dbReference>
<name>A0ABS5Z7B6_9GAMM</name>
<sequence>MKKKDVYLLVFNSLSDWEASYAIAGINNPQFQKNPGSYQVRSVALKKSPIVTIGGVHIQPDMTLAEISPADSAMFIMSGGMAWDEGQNMEAVDVARVFLAAGTPVAAICGATVGLARGGLLDDRRHTSNARDYLAATHYGGAQLYEDAPAVTDRNLVTAPGMAPVDFAYHIFKCLDIYSPPVLEAWYGLFKTGRAEYYGELMKAINA</sequence>
<dbReference type="SUPFAM" id="SSF52317">
    <property type="entry name" value="Class I glutamine amidotransferase-like"/>
    <property type="match status" value="1"/>
</dbReference>
<dbReference type="RefSeq" id="WP_215817823.1">
    <property type="nucleotide sequence ID" value="NZ_JAGSOY010000002.1"/>
</dbReference>
<dbReference type="InterPro" id="IPR050325">
    <property type="entry name" value="Prot/Nucl_acid_deglycase"/>
</dbReference>